<evidence type="ECO:0000313" key="4">
    <source>
        <dbReference type="Proteomes" id="UP000191820"/>
    </source>
</evidence>
<organism evidence="3 4">
    <name type="scientific">Shewanella japonica</name>
    <dbReference type="NCBI Taxonomy" id="93973"/>
    <lineage>
        <taxon>Bacteria</taxon>
        <taxon>Pseudomonadati</taxon>
        <taxon>Pseudomonadota</taxon>
        <taxon>Gammaproteobacteria</taxon>
        <taxon>Alteromonadales</taxon>
        <taxon>Shewanellaceae</taxon>
        <taxon>Shewanella</taxon>
    </lineage>
</organism>
<dbReference type="SUPFAM" id="SSF56925">
    <property type="entry name" value="OMPA-like"/>
    <property type="match status" value="1"/>
</dbReference>
<feature type="domain" description="Outer membrane protein beta-barrel" evidence="2">
    <location>
        <begin position="15"/>
        <end position="185"/>
    </location>
</feature>
<evidence type="ECO:0000256" key="1">
    <source>
        <dbReference type="ARBA" id="ARBA00022729"/>
    </source>
</evidence>
<keyword evidence="4" id="KW-1185">Reference proteome</keyword>
<evidence type="ECO:0000259" key="2">
    <source>
        <dbReference type="Pfam" id="PF13505"/>
    </source>
</evidence>
<dbReference type="Pfam" id="PF13505">
    <property type="entry name" value="OMP_b-brl"/>
    <property type="match status" value="1"/>
</dbReference>
<proteinExistence type="predicted"/>
<dbReference type="RefSeq" id="WP_156003402.1">
    <property type="nucleotide sequence ID" value="NZ_CP020472.1"/>
</dbReference>
<evidence type="ECO:0000313" key="3">
    <source>
        <dbReference type="EMBL" id="ARD24393.1"/>
    </source>
</evidence>
<dbReference type="Proteomes" id="UP000191820">
    <property type="component" value="Chromosome"/>
</dbReference>
<name>A0ABN4YMX2_9GAMM</name>
<sequence length="185" mass="21206">MKYIFIIIMLQVSALTTAEELIDESHHVISLGGGLGVSRWAEVHGFDEERLNLKHHYDVAYRYQFTPCWGGEIGYMYQKITGTLILNPLTSAYIDKVSSFRLAAVYSQPLSQRSSFLFKLGIAQYNVIANFRYDDEHVVTDNEGVGALTSLGWQYNFAPNYEFSLVYTYQKFDTNTLTANFGYRF</sequence>
<accession>A0ABN4YMX2</accession>
<dbReference type="EMBL" id="CP020472">
    <property type="protein sequence ID" value="ARD24393.1"/>
    <property type="molecule type" value="Genomic_DNA"/>
</dbReference>
<dbReference type="InterPro" id="IPR011250">
    <property type="entry name" value="OMP/PagP_B-barrel"/>
</dbReference>
<dbReference type="Gene3D" id="2.40.160.20">
    <property type="match status" value="1"/>
</dbReference>
<keyword evidence="1" id="KW-0732">Signal</keyword>
<protein>
    <recommendedName>
        <fullName evidence="2">Outer membrane protein beta-barrel domain-containing protein</fullName>
    </recommendedName>
</protein>
<dbReference type="InterPro" id="IPR027385">
    <property type="entry name" value="Beta-barrel_OMP"/>
</dbReference>
<reference evidence="3 4" key="1">
    <citation type="submission" date="2017-03" db="EMBL/GenBank/DDBJ databases">
        <title>Genome sequencing of Shewanella japonica KCTC 22435.</title>
        <authorList>
            <person name="Kim K.M."/>
        </authorList>
    </citation>
    <scope>NUCLEOTIDE SEQUENCE [LARGE SCALE GENOMIC DNA]</scope>
    <source>
        <strain evidence="3 4">KCTC 22435</strain>
    </source>
</reference>
<gene>
    <name evidence="3" type="ORF">SJ2017_4166</name>
</gene>